<evidence type="ECO:0000313" key="2">
    <source>
        <dbReference type="Proteomes" id="UP000055045"/>
    </source>
</evidence>
<dbReference type="EMBL" id="LLXE01000500">
    <property type="protein sequence ID" value="KUM56366.1"/>
    <property type="molecule type" value="Genomic_DNA"/>
</dbReference>
<reference evidence="1 2" key="1">
    <citation type="submission" date="2015-10" db="EMBL/GenBank/DDBJ databases">
        <title>Genome sequencing of Penicillium freii.</title>
        <authorList>
            <person name="Nguyen H.D."/>
            <person name="Visagie C.M."/>
            <person name="Seifert K.A."/>
        </authorList>
    </citation>
    <scope>NUCLEOTIDE SEQUENCE [LARGE SCALE GENOMIC DNA]</scope>
    <source>
        <strain evidence="1 2">DAOM 242723</strain>
    </source>
</reference>
<dbReference type="Proteomes" id="UP000055045">
    <property type="component" value="Unassembled WGS sequence"/>
</dbReference>
<proteinExistence type="predicted"/>
<dbReference type="GO" id="GO:0003676">
    <property type="term" value="F:nucleic acid binding"/>
    <property type="evidence" value="ECO:0007669"/>
    <property type="project" value="InterPro"/>
</dbReference>
<dbReference type="Gene3D" id="3.30.420.10">
    <property type="entry name" value="Ribonuclease H-like superfamily/Ribonuclease H"/>
    <property type="match status" value="1"/>
</dbReference>
<dbReference type="AlphaFoldDB" id="A0A101M9A6"/>
<sequence>MEFNTFRDWGTKRGMTFEVTPPYTAEPNGAVERYGGYINDIQRTMIIDISLPDKANFWPFAVEAAIYTTHRLVNPKAGVSPLTHWRQELNIENPEPSLKHLRA</sequence>
<dbReference type="SUPFAM" id="SSF53098">
    <property type="entry name" value="Ribonuclease H-like"/>
    <property type="match status" value="1"/>
</dbReference>
<dbReference type="InterPro" id="IPR012337">
    <property type="entry name" value="RNaseH-like_sf"/>
</dbReference>
<comment type="caution">
    <text evidence="1">The sequence shown here is derived from an EMBL/GenBank/DDBJ whole genome shotgun (WGS) entry which is preliminary data.</text>
</comment>
<keyword evidence="2" id="KW-1185">Reference proteome</keyword>
<dbReference type="InterPro" id="IPR036397">
    <property type="entry name" value="RNaseH_sf"/>
</dbReference>
<organism evidence="1 2">
    <name type="scientific">Penicillium freii</name>
    <dbReference type="NCBI Taxonomy" id="48697"/>
    <lineage>
        <taxon>Eukaryota</taxon>
        <taxon>Fungi</taxon>
        <taxon>Dikarya</taxon>
        <taxon>Ascomycota</taxon>
        <taxon>Pezizomycotina</taxon>
        <taxon>Eurotiomycetes</taxon>
        <taxon>Eurotiomycetidae</taxon>
        <taxon>Eurotiales</taxon>
        <taxon>Aspergillaceae</taxon>
        <taxon>Penicillium</taxon>
    </lineage>
</organism>
<protein>
    <recommendedName>
        <fullName evidence="3">Integrase catalytic domain-containing protein</fullName>
    </recommendedName>
</protein>
<evidence type="ECO:0008006" key="3">
    <source>
        <dbReference type="Google" id="ProtNLM"/>
    </source>
</evidence>
<name>A0A101M9A6_PENFR</name>
<dbReference type="STRING" id="48697.A0A101M9A6"/>
<gene>
    <name evidence="1" type="ORF">ACN42_g10848</name>
</gene>
<evidence type="ECO:0000313" key="1">
    <source>
        <dbReference type="EMBL" id="KUM56366.1"/>
    </source>
</evidence>
<accession>A0A101M9A6</accession>